<dbReference type="Proteomes" id="UP000663852">
    <property type="component" value="Unassembled WGS sequence"/>
</dbReference>
<dbReference type="EMBL" id="CAJNOR010008628">
    <property type="protein sequence ID" value="CAF1635530.1"/>
    <property type="molecule type" value="Genomic_DNA"/>
</dbReference>
<sequence>MLYPTGLLLVLITLAFAENNVLFRRSTFEENVHETENIAMISCLHNCKFEFSFNDSVTVPSSCRSYLRSTKCTMILEMDYMENSGSVTFDLDDTTDIDFNSSIAVNAKFSFEPTITRKSVWSYECATGNECNAKYFKKYISHYMNLTKELETLQFHLSDVLYANNKSKTVEQCFNKQTTLESCNDGTCMLSWNDSQNSTTTYTCQSTKNPVHINYQVVKTDPIITAPSVSNSIQYVCNIDKCNSYEGSLAVRLAVAVHWGGVLDTNSASIRLFNVSLLLLTLIKFFI</sequence>
<keyword evidence="4" id="KW-1185">Reference proteome</keyword>
<name>A0A815WSI3_ADIRI</name>
<evidence type="ECO:0000313" key="5">
    <source>
        <dbReference type="Proteomes" id="UP000663852"/>
    </source>
</evidence>
<comment type="caution">
    <text evidence="2">The sequence shown here is derived from an EMBL/GenBank/DDBJ whole genome shotgun (WGS) entry which is preliminary data.</text>
</comment>
<evidence type="ECO:0000313" key="4">
    <source>
        <dbReference type="Proteomes" id="UP000663828"/>
    </source>
</evidence>
<dbReference type="AlphaFoldDB" id="A0A815WSI3"/>
<accession>A0A815WSI3</accession>
<evidence type="ECO:0000256" key="1">
    <source>
        <dbReference type="SAM" id="SignalP"/>
    </source>
</evidence>
<evidence type="ECO:0000313" key="2">
    <source>
        <dbReference type="EMBL" id="CAF1545570.1"/>
    </source>
</evidence>
<organism evidence="2 5">
    <name type="scientific">Adineta ricciae</name>
    <name type="common">Rotifer</name>
    <dbReference type="NCBI Taxonomy" id="249248"/>
    <lineage>
        <taxon>Eukaryota</taxon>
        <taxon>Metazoa</taxon>
        <taxon>Spiralia</taxon>
        <taxon>Gnathifera</taxon>
        <taxon>Rotifera</taxon>
        <taxon>Eurotatoria</taxon>
        <taxon>Bdelloidea</taxon>
        <taxon>Adinetida</taxon>
        <taxon>Adinetidae</taxon>
        <taxon>Adineta</taxon>
    </lineage>
</organism>
<gene>
    <name evidence="2" type="ORF">EDS130_LOCUS45629</name>
    <name evidence="3" type="ORF">XAT740_LOCUS52403</name>
</gene>
<evidence type="ECO:0000313" key="3">
    <source>
        <dbReference type="EMBL" id="CAF1635530.1"/>
    </source>
</evidence>
<protein>
    <submittedName>
        <fullName evidence="2">Uncharacterized protein</fullName>
    </submittedName>
</protein>
<reference evidence="2" key="1">
    <citation type="submission" date="2021-02" db="EMBL/GenBank/DDBJ databases">
        <authorList>
            <person name="Nowell W R."/>
        </authorList>
    </citation>
    <scope>NUCLEOTIDE SEQUENCE</scope>
</reference>
<feature type="signal peptide" evidence="1">
    <location>
        <begin position="1"/>
        <end position="17"/>
    </location>
</feature>
<proteinExistence type="predicted"/>
<dbReference type="Proteomes" id="UP000663828">
    <property type="component" value="Unassembled WGS sequence"/>
</dbReference>
<feature type="chain" id="PRO_5036412438" evidence="1">
    <location>
        <begin position="18"/>
        <end position="287"/>
    </location>
</feature>
<keyword evidence="1" id="KW-0732">Signal</keyword>
<dbReference type="EMBL" id="CAJNOJ010001182">
    <property type="protein sequence ID" value="CAF1545570.1"/>
    <property type="molecule type" value="Genomic_DNA"/>
</dbReference>